<reference evidence="2" key="1">
    <citation type="submission" date="2018-02" db="EMBL/GenBank/DDBJ databases">
        <title>Rhizophora mucronata_Transcriptome.</title>
        <authorList>
            <person name="Meera S.P."/>
            <person name="Sreeshan A."/>
            <person name="Augustine A."/>
        </authorList>
    </citation>
    <scope>NUCLEOTIDE SEQUENCE</scope>
    <source>
        <tissue evidence="2">Leaf</tissue>
    </source>
</reference>
<feature type="region of interest" description="Disordered" evidence="1">
    <location>
        <begin position="1"/>
        <end position="34"/>
    </location>
</feature>
<accession>A0A2P2IQ79</accession>
<evidence type="ECO:0000256" key="1">
    <source>
        <dbReference type="SAM" id="MobiDB-lite"/>
    </source>
</evidence>
<proteinExistence type="predicted"/>
<protein>
    <submittedName>
        <fullName evidence="2">Uncharacterized protein</fullName>
    </submittedName>
</protein>
<name>A0A2P2IQ79_RHIMU</name>
<evidence type="ECO:0000313" key="2">
    <source>
        <dbReference type="EMBL" id="MBW83376.1"/>
    </source>
</evidence>
<sequence length="34" mass="3548">MPGAKRLQHIGGDRKRTGANEGPKGSKADVLSKS</sequence>
<organism evidence="2">
    <name type="scientific">Rhizophora mucronata</name>
    <name type="common">Asiatic mangrove</name>
    <dbReference type="NCBI Taxonomy" id="61149"/>
    <lineage>
        <taxon>Eukaryota</taxon>
        <taxon>Viridiplantae</taxon>
        <taxon>Streptophyta</taxon>
        <taxon>Embryophyta</taxon>
        <taxon>Tracheophyta</taxon>
        <taxon>Spermatophyta</taxon>
        <taxon>Magnoliopsida</taxon>
        <taxon>eudicotyledons</taxon>
        <taxon>Gunneridae</taxon>
        <taxon>Pentapetalae</taxon>
        <taxon>rosids</taxon>
        <taxon>fabids</taxon>
        <taxon>Malpighiales</taxon>
        <taxon>Rhizophoraceae</taxon>
        <taxon>Rhizophora</taxon>
    </lineage>
</organism>
<dbReference type="AlphaFoldDB" id="A0A2P2IQ79"/>
<dbReference type="EMBL" id="GGEC01002893">
    <property type="protein sequence ID" value="MBW83376.1"/>
    <property type="molecule type" value="Transcribed_RNA"/>
</dbReference>
<feature type="compositionally biased region" description="Basic and acidic residues" evidence="1">
    <location>
        <begin position="11"/>
        <end position="34"/>
    </location>
</feature>